<sequence length="52" mass="5953">PPAENFELKQKSRPRFGDAYAVSIERYLADRCSIRTKVMPLFSSEFSAEAIE</sequence>
<protein>
    <submittedName>
        <fullName evidence="1">Uncharacterized protein</fullName>
    </submittedName>
</protein>
<evidence type="ECO:0000313" key="1">
    <source>
        <dbReference type="EMBL" id="GIX75672.1"/>
    </source>
</evidence>
<organism evidence="1 2">
    <name type="scientific">Caerostris extrusa</name>
    <name type="common">Bark spider</name>
    <name type="synonym">Caerostris bankana</name>
    <dbReference type="NCBI Taxonomy" id="172846"/>
    <lineage>
        <taxon>Eukaryota</taxon>
        <taxon>Metazoa</taxon>
        <taxon>Ecdysozoa</taxon>
        <taxon>Arthropoda</taxon>
        <taxon>Chelicerata</taxon>
        <taxon>Arachnida</taxon>
        <taxon>Araneae</taxon>
        <taxon>Araneomorphae</taxon>
        <taxon>Entelegynae</taxon>
        <taxon>Araneoidea</taxon>
        <taxon>Araneidae</taxon>
        <taxon>Caerostris</taxon>
    </lineage>
</organism>
<feature type="non-terminal residue" evidence="1">
    <location>
        <position position="1"/>
    </location>
</feature>
<name>A0AAV4MWC9_CAEEX</name>
<accession>A0AAV4MWC9</accession>
<dbReference type="Proteomes" id="UP001054945">
    <property type="component" value="Unassembled WGS sequence"/>
</dbReference>
<proteinExistence type="predicted"/>
<comment type="caution">
    <text evidence="1">The sequence shown here is derived from an EMBL/GenBank/DDBJ whole genome shotgun (WGS) entry which is preliminary data.</text>
</comment>
<reference evidence="1 2" key="1">
    <citation type="submission" date="2021-06" db="EMBL/GenBank/DDBJ databases">
        <title>Caerostris extrusa draft genome.</title>
        <authorList>
            <person name="Kono N."/>
            <person name="Arakawa K."/>
        </authorList>
    </citation>
    <scope>NUCLEOTIDE SEQUENCE [LARGE SCALE GENOMIC DNA]</scope>
</reference>
<evidence type="ECO:0000313" key="2">
    <source>
        <dbReference type="Proteomes" id="UP001054945"/>
    </source>
</evidence>
<dbReference type="EMBL" id="BPLR01002610">
    <property type="protein sequence ID" value="GIX75672.1"/>
    <property type="molecule type" value="Genomic_DNA"/>
</dbReference>
<dbReference type="AlphaFoldDB" id="A0AAV4MWC9"/>
<keyword evidence="2" id="KW-1185">Reference proteome</keyword>
<gene>
    <name evidence="1" type="ORF">CEXT_70991</name>
</gene>